<evidence type="ECO:0000313" key="2">
    <source>
        <dbReference type="EMBL" id="KFG37798.1"/>
    </source>
</evidence>
<dbReference type="VEuPathDB" id="ToxoDB:TGP89_217520"/>
<proteinExistence type="predicted"/>
<evidence type="ECO:0000313" key="3">
    <source>
        <dbReference type="Proteomes" id="UP000028828"/>
    </source>
</evidence>
<evidence type="ECO:0000256" key="1">
    <source>
        <dbReference type="SAM" id="SignalP"/>
    </source>
</evidence>
<protein>
    <submittedName>
        <fullName evidence="2">Uncharacterized protein</fullName>
    </submittedName>
</protein>
<dbReference type="AlphaFoldDB" id="A0A086K080"/>
<feature type="chain" id="PRO_5001808624" evidence="1">
    <location>
        <begin position="19"/>
        <end position="134"/>
    </location>
</feature>
<accession>A0A086K080</accession>
<gene>
    <name evidence="2" type="ORF">TGP89_217520</name>
</gene>
<dbReference type="OrthoDB" id="10372508at2759"/>
<sequence>MMKVQSLLLTFLLSLTVNRRPDGYLFAKVVIVTGVSLRNLAGQSGVRNSSKSPKVFTASQEVGDDGDIKSSGLPKTVTDVFDAEYSQSSGGNSLHQAMLKQTGEMCKGCSCIEPMTTKTITVFVFHFLKKAVLC</sequence>
<dbReference type="Proteomes" id="UP000028828">
    <property type="component" value="Unassembled WGS sequence"/>
</dbReference>
<dbReference type="EMBL" id="AEYI02001408">
    <property type="protein sequence ID" value="KFG37798.1"/>
    <property type="molecule type" value="Genomic_DNA"/>
</dbReference>
<reference evidence="2 3" key="1">
    <citation type="submission" date="2014-03" db="EMBL/GenBank/DDBJ databases">
        <authorList>
            <person name="Sibley D."/>
            <person name="Venepally P."/>
            <person name="Karamycheva S."/>
            <person name="Hadjithomas M."/>
            <person name="Khan A."/>
            <person name="Brunk B."/>
            <person name="Roos D."/>
            <person name="Caler E."/>
            <person name="Lorenzi H."/>
        </authorList>
    </citation>
    <scope>NUCLEOTIDE SEQUENCE [LARGE SCALE GENOMIC DNA]</scope>
    <source>
        <strain evidence="3">p89</strain>
    </source>
</reference>
<feature type="signal peptide" evidence="1">
    <location>
        <begin position="1"/>
        <end position="18"/>
    </location>
</feature>
<name>A0A086K080_TOXGO</name>
<keyword evidence="1" id="KW-0732">Signal</keyword>
<comment type="caution">
    <text evidence="2">The sequence shown here is derived from an EMBL/GenBank/DDBJ whole genome shotgun (WGS) entry which is preliminary data.</text>
</comment>
<organism evidence="2 3">
    <name type="scientific">Toxoplasma gondii p89</name>
    <dbReference type="NCBI Taxonomy" id="943119"/>
    <lineage>
        <taxon>Eukaryota</taxon>
        <taxon>Sar</taxon>
        <taxon>Alveolata</taxon>
        <taxon>Apicomplexa</taxon>
        <taxon>Conoidasida</taxon>
        <taxon>Coccidia</taxon>
        <taxon>Eucoccidiorida</taxon>
        <taxon>Eimeriorina</taxon>
        <taxon>Sarcocystidae</taxon>
        <taxon>Toxoplasma</taxon>
    </lineage>
</organism>